<feature type="region of interest" description="Disordered" evidence="5">
    <location>
        <begin position="410"/>
        <end position="491"/>
    </location>
</feature>
<dbReference type="PANTHER" id="PTHR31679:SF2">
    <property type="entry name" value="PEROXISOMAL MEMBRANE PROTEIN PEX30-RELATED"/>
    <property type="match status" value="1"/>
</dbReference>
<dbReference type="Pfam" id="PF06398">
    <property type="entry name" value="Pex24p"/>
    <property type="match status" value="1"/>
</dbReference>
<evidence type="ECO:0000259" key="7">
    <source>
        <dbReference type="Pfam" id="PF06398"/>
    </source>
</evidence>
<dbReference type="PANTHER" id="PTHR31679">
    <property type="entry name" value="PEROXISOMAL MEMBRANE PROTEIN PEX30-RELATED"/>
    <property type="match status" value="1"/>
</dbReference>
<feature type="domain" description="TECPR1-like DysF" evidence="7">
    <location>
        <begin position="43"/>
        <end position="397"/>
    </location>
</feature>
<evidence type="ECO:0000256" key="6">
    <source>
        <dbReference type="SAM" id="Phobius"/>
    </source>
</evidence>
<dbReference type="EMBL" id="BQKY01000004">
    <property type="protein sequence ID" value="GJN89338.1"/>
    <property type="molecule type" value="Genomic_DNA"/>
</dbReference>
<evidence type="ECO:0000256" key="4">
    <source>
        <dbReference type="ARBA" id="ARBA00023136"/>
    </source>
</evidence>
<evidence type="ECO:0000256" key="3">
    <source>
        <dbReference type="ARBA" id="ARBA00022989"/>
    </source>
</evidence>
<protein>
    <recommendedName>
        <fullName evidence="7">TECPR1-like DysF domain-containing protein</fullName>
    </recommendedName>
</protein>
<organism evidence="8 9">
    <name type="scientific">Rhodotorula paludigena</name>
    <dbReference type="NCBI Taxonomy" id="86838"/>
    <lineage>
        <taxon>Eukaryota</taxon>
        <taxon>Fungi</taxon>
        <taxon>Dikarya</taxon>
        <taxon>Basidiomycota</taxon>
        <taxon>Pucciniomycotina</taxon>
        <taxon>Microbotryomycetes</taxon>
        <taxon>Sporidiobolales</taxon>
        <taxon>Sporidiobolaceae</taxon>
        <taxon>Rhodotorula</taxon>
    </lineage>
</organism>
<evidence type="ECO:0000256" key="1">
    <source>
        <dbReference type="ARBA" id="ARBA00004308"/>
    </source>
</evidence>
<dbReference type="GO" id="GO:0012505">
    <property type="term" value="C:endomembrane system"/>
    <property type="evidence" value="ECO:0007669"/>
    <property type="project" value="UniProtKB-SubCell"/>
</dbReference>
<dbReference type="Proteomes" id="UP001342314">
    <property type="component" value="Unassembled WGS sequence"/>
</dbReference>
<accession>A0AAV5GGK9</accession>
<proteinExistence type="predicted"/>
<keyword evidence="3 6" id="KW-1133">Transmembrane helix</keyword>
<feature type="transmembrane region" description="Helical" evidence="6">
    <location>
        <begin position="55"/>
        <end position="76"/>
    </location>
</feature>
<evidence type="ECO:0000256" key="5">
    <source>
        <dbReference type="SAM" id="MobiDB-lite"/>
    </source>
</evidence>
<keyword evidence="4 6" id="KW-0472">Membrane</keyword>
<feature type="region of interest" description="Disordered" evidence="5">
    <location>
        <begin position="1"/>
        <end position="42"/>
    </location>
</feature>
<comment type="subcellular location">
    <subcellularLocation>
        <location evidence="1">Endomembrane system</location>
    </subcellularLocation>
</comment>
<dbReference type="GO" id="GO:0005778">
    <property type="term" value="C:peroxisomal membrane"/>
    <property type="evidence" value="ECO:0007669"/>
    <property type="project" value="UniProtKB-ARBA"/>
</dbReference>
<feature type="compositionally biased region" description="Low complexity" evidence="5">
    <location>
        <begin position="456"/>
        <end position="473"/>
    </location>
</feature>
<feature type="compositionally biased region" description="Low complexity" evidence="5">
    <location>
        <begin position="614"/>
        <end position="624"/>
    </location>
</feature>
<feature type="region of interest" description="Disordered" evidence="5">
    <location>
        <begin position="569"/>
        <end position="654"/>
    </location>
</feature>
<dbReference type="AlphaFoldDB" id="A0AAV5GGK9"/>
<evidence type="ECO:0000256" key="2">
    <source>
        <dbReference type="ARBA" id="ARBA00022692"/>
    </source>
</evidence>
<feature type="transmembrane region" description="Helical" evidence="6">
    <location>
        <begin position="88"/>
        <end position="114"/>
    </location>
</feature>
<evidence type="ECO:0000313" key="8">
    <source>
        <dbReference type="EMBL" id="GJN89338.1"/>
    </source>
</evidence>
<comment type="caution">
    <text evidence="8">The sequence shown here is derived from an EMBL/GenBank/DDBJ whole genome shotgun (WGS) entry which is preliminary data.</text>
</comment>
<feature type="region of interest" description="Disordered" evidence="5">
    <location>
        <begin position="347"/>
        <end position="381"/>
    </location>
</feature>
<keyword evidence="2 6" id="KW-0812">Transmembrane</keyword>
<dbReference type="InterPro" id="IPR010482">
    <property type="entry name" value="TECPR1-like_DysF"/>
</dbReference>
<feature type="compositionally biased region" description="Low complexity" evidence="5">
    <location>
        <begin position="597"/>
        <end position="606"/>
    </location>
</feature>
<feature type="compositionally biased region" description="Low complexity" evidence="5">
    <location>
        <begin position="29"/>
        <end position="42"/>
    </location>
</feature>
<evidence type="ECO:0000313" key="9">
    <source>
        <dbReference type="Proteomes" id="UP001342314"/>
    </source>
</evidence>
<gene>
    <name evidence="8" type="ORF">Rhopal_002318-T1</name>
</gene>
<reference evidence="8 9" key="1">
    <citation type="submission" date="2021-12" db="EMBL/GenBank/DDBJ databases">
        <title>High titer production of polyol ester of fatty acids by Rhodotorula paludigena BS15 towards product separation-free biomass refinery.</title>
        <authorList>
            <person name="Mano J."/>
            <person name="Ono H."/>
            <person name="Tanaka T."/>
            <person name="Naito K."/>
            <person name="Sushida H."/>
            <person name="Ike M."/>
            <person name="Tokuyasu K."/>
            <person name="Kitaoka M."/>
        </authorList>
    </citation>
    <scope>NUCLEOTIDE SEQUENCE [LARGE SCALE GENOMIC DNA]</scope>
    <source>
        <strain evidence="8 9">BS15</strain>
    </source>
</reference>
<sequence length="654" mass="67763">MKALPSLAGPSQAASSPTRQPTLASPLVSSTTPPASEEPSPTDLLLATPPALLKLFALSAPVIHAAATFVQLVTWTHPSFFSSLLVLLAWWSVCLFGYWVALYGVNAVILALLLQRYLTAARRGKGAPPSSMRHRSRPATLSPAAYAQLISSAHILAEHIQSFRTNAIHPLSLHFSLTPLRPSTPAPAYETAWLLVTSYPFYLALTYAIPLRYLFLLAGTVAILWQAPFFTTLRALLWRSAFVRWACRLFVGILRGGKGVRTEWARTQSGIGIAGLIGKQGAVLGGRGRAAGAAAAVEEKPVKKPRSSISPTTPEAAAEEAIVPEEHAVEEGEDVQVQFTVFENQRTDSENNPANPPASFALPPASVAYIPSPTKSDPHSRLKKTTEWRWLDPEWHVLRSALPSVTLPVGSGSGGGGAPVAPDGTAGGAAAGAGSAPASNSAANPPSPTFARTFGALASQASNALSSHSSSPAPSSPPPAPSAPSSLLSSAAALTGSHSGVPTASPSYTSASELSYADSPLFAAWQVDDEGWQYGDNHFEKMGPRGGLGRYTRRRAWVRRAGLVERTERVPGELAPTAAAAANGATKDEAAKKDKPAGGSARRTSSGAGGSGSRSGAASSALRGESARRRKSTLPGGAGGEKDGAGEGVTAGGG</sequence>
<keyword evidence="9" id="KW-1185">Reference proteome</keyword>
<name>A0AAV5GGK9_9BASI</name>
<feature type="compositionally biased region" description="Low complexity" evidence="5">
    <location>
        <begin position="432"/>
        <end position="444"/>
    </location>
</feature>
<dbReference type="GO" id="GO:0007031">
    <property type="term" value="P:peroxisome organization"/>
    <property type="evidence" value="ECO:0007669"/>
    <property type="project" value="TreeGrafter"/>
</dbReference>
<dbReference type="InterPro" id="IPR052646">
    <property type="entry name" value="Peroxisomal_PEX28-32"/>
</dbReference>
<feature type="compositionally biased region" description="Basic and acidic residues" evidence="5">
    <location>
        <begin position="586"/>
        <end position="596"/>
    </location>
</feature>
<feature type="compositionally biased region" description="Polar residues" evidence="5">
    <location>
        <begin position="12"/>
        <end position="23"/>
    </location>
</feature>
<feature type="compositionally biased region" description="Low complexity" evidence="5">
    <location>
        <begin position="572"/>
        <end position="585"/>
    </location>
</feature>